<dbReference type="Pfam" id="PF19598">
    <property type="entry name" value="DUF6103"/>
    <property type="match status" value="1"/>
</dbReference>
<reference evidence="2 3" key="1">
    <citation type="submission" date="2018-02" db="EMBL/GenBank/DDBJ databases">
        <title>Genomic Encyclopedia of Archaeal and Bacterial Type Strains, Phase II (KMG-II): from individual species to whole genera.</title>
        <authorList>
            <person name="Goeker M."/>
        </authorList>
    </citation>
    <scope>NUCLEOTIDE SEQUENCE [LARGE SCALE GENOMIC DNA]</scope>
    <source>
        <strain evidence="2 3">DSM 3808</strain>
    </source>
</reference>
<protein>
    <submittedName>
        <fullName evidence="2">Uncharacterized protein</fullName>
    </submittedName>
</protein>
<sequence>MSMSELKVSFPSEKLEALRFFMDKKELTIEQELKDYLDKTYEKAVPAQVREYVESRMEQVSAPQEGQDTSSARERPERPVRQNRRQREQAAAETQTELVPSETPSEDSQEETPGMTMRM</sequence>
<accession>A0A2S6HSX2</accession>
<evidence type="ECO:0000256" key="1">
    <source>
        <dbReference type="SAM" id="MobiDB-lite"/>
    </source>
</evidence>
<organism evidence="2 3">
    <name type="scientific">Lacrimispora xylanisolvens</name>
    <dbReference type="NCBI Taxonomy" id="384636"/>
    <lineage>
        <taxon>Bacteria</taxon>
        <taxon>Bacillati</taxon>
        <taxon>Bacillota</taxon>
        <taxon>Clostridia</taxon>
        <taxon>Lachnospirales</taxon>
        <taxon>Lachnospiraceae</taxon>
        <taxon>Lacrimispora</taxon>
    </lineage>
</organism>
<comment type="caution">
    <text evidence="2">The sequence shown here is derived from an EMBL/GenBank/DDBJ whole genome shotgun (WGS) entry which is preliminary data.</text>
</comment>
<dbReference type="EMBL" id="PTJA01000006">
    <property type="protein sequence ID" value="PPK80681.1"/>
    <property type="molecule type" value="Genomic_DNA"/>
</dbReference>
<dbReference type="AlphaFoldDB" id="A0A2S6HSX2"/>
<dbReference type="InterPro" id="IPR046085">
    <property type="entry name" value="DUF6103"/>
</dbReference>
<evidence type="ECO:0000313" key="2">
    <source>
        <dbReference type="EMBL" id="PPK80681.1"/>
    </source>
</evidence>
<gene>
    <name evidence="2" type="ORF">BXY41_106272</name>
</gene>
<dbReference type="RefSeq" id="WP_104437361.1">
    <property type="nucleotide sequence ID" value="NZ_PTJA01000006.1"/>
</dbReference>
<dbReference type="Proteomes" id="UP000237749">
    <property type="component" value="Unassembled WGS sequence"/>
</dbReference>
<proteinExistence type="predicted"/>
<feature type="region of interest" description="Disordered" evidence="1">
    <location>
        <begin position="54"/>
        <end position="119"/>
    </location>
</feature>
<dbReference type="OrthoDB" id="1708300at2"/>
<keyword evidence="3" id="KW-1185">Reference proteome</keyword>
<feature type="compositionally biased region" description="Basic and acidic residues" evidence="1">
    <location>
        <begin position="71"/>
        <end position="90"/>
    </location>
</feature>
<name>A0A2S6HSX2_9FIRM</name>
<evidence type="ECO:0000313" key="3">
    <source>
        <dbReference type="Proteomes" id="UP000237749"/>
    </source>
</evidence>
<feature type="compositionally biased region" description="Polar residues" evidence="1">
    <location>
        <begin position="61"/>
        <end position="70"/>
    </location>
</feature>